<accession>E6LN30</accession>
<protein>
    <submittedName>
        <fullName evidence="1">Uncharacterized protein</fullName>
    </submittedName>
</protein>
<dbReference type="EMBL" id="AEPW01000054">
    <property type="protein sequence ID" value="EFU76760.1"/>
    <property type="molecule type" value="Genomic_DNA"/>
</dbReference>
<comment type="caution">
    <text evidence="1">The sequence shown here is derived from an EMBL/GenBank/DDBJ whole genome shotgun (WGS) entry which is preliminary data.</text>
</comment>
<sequence length="107" mass="12320">MDMKLVCSVKFYSKKRKILPDLNSGKYCPHLMVKGDNRYLGISFIEGDAMDFDIWIKCIVYLFYEKVDYSQLVVGAKFHIMEGRNNVGEGVVLEVLKVSPVLDKNTY</sequence>
<organism evidence="1 2">
    <name type="scientific">Lachnoanaerobaculum saburreum DSM 3986</name>
    <dbReference type="NCBI Taxonomy" id="887325"/>
    <lineage>
        <taxon>Bacteria</taxon>
        <taxon>Bacillati</taxon>
        <taxon>Bacillota</taxon>
        <taxon>Clostridia</taxon>
        <taxon>Lachnospirales</taxon>
        <taxon>Lachnospiraceae</taxon>
        <taxon>Lachnoanaerobaculum</taxon>
    </lineage>
</organism>
<dbReference type="HOGENOM" id="CLU_168178_1_0_9"/>
<evidence type="ECO:0000313" key="2">
    <source>
        <dbReference type="Proteomes" id="UP000003434"/>
    </source>
</evidence>
<name>E6LN30_9FIRM</name>
<evidence type="ECO:0000313" key="1">
    <source>
        <dbReference type="EMBL" id="EFU76760.1"/>
    </source>
</evidence>
<dbReference type="AlphaFoldDB" id="E6LN30"/>
<reference evidence="1 2" key="1">
    <citation type="submission" date="2010-12" db="EMBL/GenBank/DDBJ databases">
        <authorList>
            <person name="Muzny D."/>
            <person name="Qin X."/>
            <person name="Deng J."/>
            <person name="Jiang H."/>
            <person name="Liu Y."/>
            <person name="Qu J."/>
            <person name="Song X.-Z."/>
            <person name="Zhang L."/>
            <person name="Thornton R."/>
            <person name="Coyle M."/>
            <person name="Francisco L."/>
            <person name="Jackson L."/>
            <person name="Javaid M."/>
            <person name="Korchina V."/>
            <person name="Kovar C."/>
            <person name="Mata R."/>
            <person name="Mathew T."/>
            <person name="Ngo R."/>
            <person name="Nguyen L."/>
            <person name="Nguyen N."/>
            <person name="Okwuonu G."/>
            <person name="Ongeri F."/>
            <person name="Pham C."/>
            <person name="Simmons D."/>
            <person name="Wilczek-Boney K."/>
            <person name="Hale W."/>
            <person name="Jakkamsetti A."/>
            <person name="Pham P."/>
            <person name="Ruth R."/>
            <person name="San Lucas F."/>
            <person name="Warren J."/>
            <person name="Zhang J."/>
            <person name="Zhao Z."/>
            <person name="Zhou C."/>
            <person name="Zhu D."/>
            <person name="Lee S."/>
            <person name="Bess C."/>
            <person name="Blankenburg K."/>
            <person name="Forbes L."/>
            <person name="Fu Q."/>
            <person name="Gubbala S."/>
            <person name="Hirani K."/>
            <person name="Jayaseelan J.C."/>
            <person name="Lara F."/>
            <person name="Munidasa M."/>
            <person name="Palculict T."/>
            <person name="Patil S."/>
            <person name="Pu L.-L."/>
            <person name="Saada N."/>
            <person name="Tang L."/>
            <person name="Weissenberger G."/>
            <person name="Zhu Y."/>
            <person name="Hemphill L."/>
            <person name="Shang Y."/>
            <person name="Youmans B."/>
            <person name="Ayvaz T."/>
            <person name="Ross M."/>
            <person name="Santibanez J."/>
            <person name="Aqrawi P."/>
            <person name="Gross S."/>
            <person name="Joshi V."/>
            <person name="Fowler G."/>
            <person name="Nazareth L."/>
            <person name="Reid J."/>
            <person name="Worley K."/>
            <person name="Petrosino J."/>
            <person name="Highlander S."/>
            <person name="Gibbs R."/>
        </authorList>
    </citation>
    <scope>NUCLEOTIDE SEQUENCE [LARGE SCALE GENOMIC DNA]</scope>
    <source>
        <strain evidence="1 2">DSM 3986</strain>
    </source>
</reference>
<dbReference type="eggNOG" id="ENOG50301GC">
    <property type="taxonomic scope" value="Bacteria"/>
</dbReference>
<gene>
    <name evidence="1" type="ORF">HMPREF0381_1365</name>
</gene>
<dbReference type="Proteomes" id="UP000003434">
    <property type="component" value="Unassembled WGS sequence"/>
</dbReference>
<proteinExistence type="predicted"/>